<gene>
    <name evidence="1" type="ORF">MMH89_03170</name>
</gene>
<proteinExistence type="predicted"/>
<dbReference type="RefSeq" id="WP_258568008.1">
    <property type="nucleotide sequence ID" value="NZ_CP092900.1"/>
</dbReference>
<dbReference type="Proteomes" id="UP001055955">
    <property type="component" value="Chromosome"/>
</dbReference>
<reference evidence="1 2" key="1">
    <citation type="journal article" date="2022" name="Nat. Microbiol.">
        <title>The microbiome of a bacterivorous marine choanoflagellate contains a resource-demanding obligate bacterial associate.</title>
        <authorList>
            <person name="Needham D.M."/>
            <person name="Poirier C."/>
            <person name="Bachy C."/>
            <person name="George E.E."/>
            <person name="Wilken S."/>
            <person name="Yung C.C.M."/>
            <person name="Limardo A.J."/>
            <person name="Morando M."/>
            <person name="Sudek L."/>
            <person name="Malmstrom R.R."/>
            <person name="Keeling P.J."/>
            <person name="Santoro A.E."/>
            <person name="Worden A.Z."/>
        </authorList>
    </citation>
    <scope>NUCLEOTIDE SEQUENCE [LARGE SCALE GENOMIC DNA]</scope>
    <source>
        <strain evidence="1 2">Comchoano-1</strain>
    </source>
</reference>
<evidence type="ECO:0000313" key="2">
    <source>
        <dbReference type="Proteomes" id="UP001055955"/>
    </source>
</evidence>
<organism evidence="1 2">
    <name type="scientific">Candidatus Comchoanobacter bicostacola</name>
    <dbReference type="NCBI Taxonomy" id="2919598"/>
    <lineage>
        <taxon>Bacteria</taxon>
        <taxon>Pseudomonadati</taxon>
        <taxon>Pseudomonadota</taxon>
        <taxon>Gammaproteobacteria</taxon>
        <taxon>Candidatus Comchoanobacterales</taxon>
        <taxon>Candidatus Comchoanobacteraceae</taxon>
        <taxon>Candidatus Comchoanobacter</taxon>
    </lineage>
</organism>
<sequence length="267" mass="30404">MKHIDVVLLGENCLRKHELAWPKPVYIDGEYSHREILQQCGLVSKRGFSTDWLLPGIESSLLVPVAIKEERVYPQFDISKDHYLLMSQLLQSAFSTIRAHDSHLCWLHDFEGIGNDLFDLNGNDSLQELARSVSIELLFYSAKFNQQRVDQGQLPITSVRVARTSGERALRQHKLCFSNIQGINHLWQQCASLQDWVSNPTVGCVLLMDSSISSLLKLETFDGLLQLLDSGRCSSIRITCQSGSVWYARNVITHMSQHMRRTMGLLF</sequence>
<protein>
    <submittedName>
        <fullName evidence="1">Uncharacterized protein</fullName>
    </submittedName>
</protein>
<evidence type="ECO:0000313" key="1">
    <source>
        <dbReference type="EMBL" id="UTC24223.1"/>
    </source>
</evidence>
<dbReference type="EMBL" id="CP092900">
    <property type="protein sequence ID" value="UTC24223.1"/>
    <property type="molecule type" value="Genomic_DNA"/>
</dbReference>
<keyword evidence="2" id="KW-1185">Reference proteome</keyword>
<name>A0ABY5DHS2_9GAMM</name>
<accession>A0ABY5DHS2</accession>